<dbReference type="GO" id="GO:0000155">
    <property type="term" value="F:phosphorelay sensor kinase activity"/>
    <property type="evidence" value="ECO:0007669"/>
    <property type="project" value="InterPro"/>
</dbReference>
<dbReference type="PRINTS" id="PR00344">
    <property type="entry name" value="BCTRLSENSOR"/>
</dbReference>
<gene>
    <name evidence="15" type="ORF">DOS83_12435</name>
</gene>
<dbReference type="InterPro" id="IPR036890">
    <property type="entry name" value="HATPase_C_sf"/>
</dbReference>
<feature type="transmembrane region" description="Helical" evidence="13">
    <location>
        <begin position="383"/>
        <end position="401"/>
    </location>
</feature>
<dbReference type="GO" id="GO:0005524">
    <property type="term" value="F:ATP binding"/>
    <property type="evidence" value="ECO:0007669"/>
    <property type="project" value="UniProtKB-KW"/>
</dbReference>
<evidence type="ECO:0000256" key="1">
    <source>
        <dbReference type="ARBA" id="ARBA00000085"/>
    </source>
</evidence>
<comment type="catalytic activity">
    <reaction evidence="1">
        <text>ATP + protein L-histidine = ADP + protein N-phospho-L-histidine.</text>
        <dbReference type="EC" id="2.7.13.3"/>
    </reaction>
</comment>
<dbReference type="Pfam" id="PF13493">
    <property type="entry name" value="DUF4118"/>
    <property type="match status" value="1"/>
</dbReference>
<evidence type="ECO:0000256" key="10">
    <source>
        <dbReference type="ARBA" id="ARBA00022989"/>
    </source>
</evidence>
<dbReference type="InterPro" id="IPR003594">
    <property type="entry name" value="HATPase_dom"/>
</dbReference>
<dbReference type="OrthoDB" id="9806130at2"/>
<dbReference type="EMBL" id="QKXQ01000615">
    <property type="protein sequence ID" value="REH90371.1"/>
    <property type="molecule type" value="Genomic_DNA"/>
</dbReference>
<evidence type="ECO:0000256" key="12">
    <source>
        <dbReference type="ARBA" id="ARBA00023136"/>
    </source>
</evidence>
<dbReference type="Gene3D" id="3.40.50.300">
    <property type="entry name" value="P-loop containing nucleotide triphosphate hydrolases"/>
    <property type="match status" value="1"/>
</dbReference>
<evidence type="ECO:0000256" key="4">
    <source>
        <dbReference type="ARBA" id="ARBA00022553"/>
    </source>
</evidence>
<evidence type="ECO:0000256" key="5">
    <source>
        <dbReference type="ARBA" id="ARBA00022679"/>
    </source>
</evidence>
<evidence type="ECO:0000256" key="9">
    <source>
        <dbReference type="ARBA" id="ARBA00022840"/>
    </source>
</evidence>
<keyword evidence="12 13" id="KW-0472">Membrane</keyword>
<dbReference type="RefSeq" id="WP_116095258.1">
    <property type="nucleotide sequence ID" value="NZ_CP014834.2"/>
</dbReference>
<evidence type="ECO:0000259" key="14">
    <source>
        <dbReference type="PROSITE" id="PS50109"/>
    </source>
</evidence>
<keyword evidence="7" id="KW-0547">Nucleotide-binding</keyword>
<dbReference type="Pfam" id="PF00512">
    <property type="entry name" value="HisKA"/>
    <property type="match status" value="1"/>
</dbReference>
<feature type="domain" description="Histidine kinase" evidence="14">
    <location>
        <begin position="656"/>
        <end position="873"/>
    </location>
</feature>
<evidence type="ECO:0000256" key="2">
    <source>
        <dbReference type="ARBA" id="ARBA00004141"/>
    </source>
</evidence>
<keyword evidence="11" id="KW-0902">Two-component regulatory system</keyword>
<dbReference type="FunFam" id="3.40.50.300:FF:000483">
    <property type="entry name" value="Sensor histidine kinase KdpD"/>
    <property type="match status" value="1"/>
</dbReference>
<evidence type="ECO:0000256" key="6">
    <source>
        <dbReference type="ARBA" id="ARBA00022692"/>
    </source>
</evidence>
<dbReference type="PROSITE" id="PS50109">
    <property type="entry name" value="HIS_KIN"/>
    <property type="match status" value="1"/>
</dbReference>
<dbReference type="InterPro" id="IPR038318">
    <property type="entry name" value="KdpD_sf"/>
</dbReference>
<dbReference type="InterPro" id="IPR052023">
    <property type="entry name" value="Histidine_kinase_KdpD"/>
</dbReference>
<dbReference type="Proteomes" id="UP000256562">
    <property type="component" value="Unassembled WGS sequence"/>
</dbReference>
<dbReference type="SUPFAM" id="SSF55874">
    <property type="entry name" value="ATPase domain of HSP90 chaperone/DNA topoisomerase II/histidine kinase"/>
    <property type="match status" value="1"/>
</dbReference>
<dbReference type="InterPro" id="IPR036097">
    <property type="entry name" value="HisK_dim/P_sf"/>
</dbReference>
<evidence type="ECO:0000256" key="11">
    <source>
        <dbReference type="ARBA" id="ARBA00023012"/>
    </source>
</evidence>
<dbReference type="GO" id="GO:0005886">
    <property type="term" value="C:plasma membrane"/>
    <property type="evidence" value="ECO:0007669"/>
    <property type="project" value="TreeGrafter"/>
</dbReference>
<dbReference type="CDD" id="cd00082">
    <property type="entry name" value="HisKA"/>
    <property type="match status" value="1"/>
</dbReference>
<comment type="caution">
    <text evidence="15">The sequence shown here is derived from an EMBL/GenBank/DDBJ whole genome shotgun (WGS) entry which is preliminary data.</text>
</comment>
<evidence type="ECO:0000256" key="13">
    <source>
        <dbReference type="SAM" id="Phobius"/>
    </source>
</evidence>
<keyword evidence="5" id="KW-0808">Transferase</keyword>
<dbReference type="Gene3D" id="1.10.287.130">
    <property type="match status" value="1"/>
</dbReference>
<evidence type="ECO:0000256" key="7">
    <source>
        <dbReference type="ARBA" id="ARBA00022741"/>
    </source>
</evidence>
<dbReference type="PANTHER" id="PTHR45569:SF1">
    <property type="entry name" value="SENSOR PROTEIN KDPD"/>
    <property type="match status" value="1"/>
</dbReference>
<evidence type="ECO:0000313" key="15">
    <source>
        <dbReference type="EMBL" id="REH90371.1"/>
    </source>
</evidence>
<dbReference type="PANTHER" id="PTHR45569">
    <property type="entry name" value="SENSOR PROTEIN KDPD"/>
    <property type="match status" value="1"/>
</dbReference>
<accession>A0A3E0ILL3</accession>
<dbReference type="InterPro" id="IPR029016">
    <property type="entry name" value="GAF-like_dom_sf"/>
</dbReference>
<dbReference type="Pfam" id="PF02518">
    <property type="entry name" value="HATPase_c"/>
    <property type="match status" value="1"/>
</dbReference>
<dbReference type="CDD" id="cd00075">
    <property type="entry name" value="HATPase"/>
    <property type="match status" value="1"/>
</dbReference>
<keyword evidence="10 13" id="KW-1133">Transmembrane helix</keyword>
<feature type="transmembrane region" description="Helical" evidence="13">
    <location>
        <begin position="460"/>
        <end position="480"/>
    </location>
</feature>
<dbReference type="InterPro" id="IPR003661">
    <property type="entry name" value="HisK_dim/P_dom"/>
</dbReference>
<dbReference type="SMART" id="SM00387">
    <property type="entry name" value="HATPase_c"/>
    <property type="match status" value="1"/>
</dbReference>
<dbReference type="InterPro" id="IPR003852">
    <property type="entry name" value="Sig_transdc_His_kinase_KdpD_N"/>
</dbReference>
<comment type="subcellular location">
    <subcellularLocation>
        <location evidence="2">Membrane</location>
        <topology evidence="2">Multi-pass membrane protein</topology>
    </subcellularLocation>
</comment>
<dbReference type="InterPro" id="IPR027417">
    <property type="entry name" value="P-loop_NTPase"/>
</dbReference>
<dbReference type="Pfam" id="PF02702">
    <property type="entry name" value="KdpD"/>
    <property type="match status" value="1"/>
</dbReference>
<dbReference type="InterPro" id="IPR004358">
    <property type="entry name" value="Sig_transdc_His_kin-like_C"/>
</dbReference>
<reference evidence="15 16" key="1">
    <citation type="journal article" date="2018" name="Vet. Microbiol.">
        <title>Characterisation of Staphylococcus felis isolated from cats using whole genome sequencing.</title>
        <authorList>
            <person name="Worthing K."/>
            <person name="Pang S."/>
            <person name="Trott D.J."/>
            <person name="Abraham S."/>
            <person name="Coombs G.W."/>
            <person name="Jordan D."/>
            <person name="McIntyre L."/>
            <person name="Davies M.R."/>
            <person name="Norris J."/>
        </authorList>
    </citation>
    <scope>NUCLEOTIDE SEQUENCE [LARGE SCALE GENOMIC DNA]</scope>
    <source>
        <strain evidence="15 16">F9</strain>
    </source>
</reference>
<protein>
    <recommendedName>
        <fullName evidence="3">histidine kinase</fullName>
        <ecNumber evidence="3">2.7.13.3</ecNumber>
    </recommendedName>
</protein>
<keyword evidence="9" id="KW-0067">ATP-binding</keyword>
<dbReference type="Gene3D" id="3.30.450.40">
    <property type="match status" value="1"/>
</dbReference>
<feature type="transmembrane region" description="Helical" evidence="13">
    <location>
        <begin position="432"/>
        <end position="448"/>
    </location>
</feature>
<keyword evidence="4" id="KW-0597">Phosphoprotein</keyword>
<organism evidence="15 16">
    <name type="scientific">Staphylococcus felis</name>
    <dbReference type="NCBI Taxonomy" id="46127"/>
    <lineage>
        <taxon>Bacteria</taxon>
        <taxon>Bacillati</taxon>
        <taxon>Bacillota</taxon>
        <taxon>Bacilli</taxon>
        <taxon>Bacillales</taxon>
        <taxon>Staphylococcaceae</taxon>
        <taxon>Staphylococcus</taxon>
    </lineage>
</organism>
<evidence type="ECO:0000313" key="16">
    <source>
        <dbReference type="Proteomes" id="UP000256562"/>
    </source>
</evidence>
<dbReference type="EC" id="2.7.13.3" evidence="3"/>
<dbReference type="Gene3D" id="1.20.120.620">
    <property type="entry name" value="Backbone structure of the membrane domain of e. Coli histidine kinase receptor kdpd"/>
    <property type="match status" value="1"/>
</dbReference>
<evidence type="ECO:0000256" key="3">
    <source>
        <dbReference type="ARBA" id="ARBA00012438"/>
    </source>
</evidence>
<name>A0A3E0ILL3_9STAP</name>
<feature type="transmembrane region" description="Helical" evidence="13">
    <location>
        <begin position="408"/>
        <end position="426"/>
    </location>
</feature>
<dbReference type="CDD" id="cd01987">
    <property type="entry name" value="USP_KdpD-like"/>
    <property type="match status" value="1"/>
</dbReference>
<dbReference type="Gene3D" id="3.30.565.10">
    <property type="entry name" value="Histidine kinase-like ATPase, C-terminal domain"/>
    <property type="match status" value="1"/>
</dbReference>
<evidence type="ECO:0000256" key="8">
    <source>
        <dbReference type="ARBA" id="ARBA00022777"/>
    </source>
</evidence>
<dbReference type="InterPro" id="IPR025201">
    <property type="entry name" value="KdpD_TM"/>
</dbReference>
<dbReference type="SUPFAM" id="SSF47384">
    <property type="entry name" value="Homodimeric domain of signal transducing histidine kinase"/>
    <property type="match status" value="1"/>
</dbReference>
<dbReference type="InterPro" id="IPR005467">
    <property type="entry name" value="His_kinase_dom"/>
</dbReference>
<proteinExistence type="predicted"/>
<dbReference type="GO" id="GO:0005737">
    <property type="term" value="C:cytoplasm"/>
    <property type="evidence" value="ECO:0007669"/>
    <property type="project" value="UniProtKB-ARBA"/>
</dbReference>
<dbReference type="AlphaFoldDB" id="A0A3E0ILL3"/>
<keyword evidence="8 15" id="KW-0418">Kinase</keyword>
<sequence>METAYESQRGKLTIYLGYSPGVGKTYEMLSNAIDIYESGADVKIGYIEPHQRPETQALTQKLPMIQTKSQNFGSHVFQYVDVDSIIEESPSIVLIDELAHTNITKERHEKRYMDIEEILAHGIDVHTTLNIQHIESLSEQIKLMTGVKVKECVPDQLIMSADALEVVDLSPNQLIKRLKAGKVYKKERLETAFSNFFKYENLVELRELTLRTAADIMSEKEQLYKNKHTDITPHVAVAISGSVYNQAVIREARRIANKTHARFTAIYIDSFDKSEQPTEQSKSVHRHLMLAQSLGADVKVVYDNQIAKGLDEWCKTNHVTRLIIGQHVRQKWHDRLKRPLIDRLMTFHHHYKIEIVPIEHIREAHKPKAMLNPKKHTQFTIDIFKMIFIQTVSVLIGLWIYTWDKGESSTVILLLFLIGIIVLSIWTQSYMIGFLAAILNVLVFNYFFTVPRFTFEMYRFDYPVTFAVSILVSMLTSGLLKQIKHQYKVTKRQLYRTDILLQFNHSIKNMYTIPDLLKTAGHQMQQLLNQDIIVYNVENQAVTEVLRVPNYTQDTKQENHQVLSWIIKNQRRAGVTTNTFPGIDHLYLPIGTDPVKGIVAIRFKDNQVIESYDFSILESMLNEISLAVENVTLMRKSRASMLQAERETTRSNFLHSISHDIRTPLTTIIGNLEMLQLDDSNIPIEEQKELVKHSYEEAQYLHMLVSNILSLTRLERSNVELQLQTYLVDELVEEFENVITRRHQDTLITVEPLEEMCFVEMDSKLILQAIFNLIENALKYTPKKTPITLRLTRVDEFVRFEVIDQGPGVPKHEQHMMFQPFYTSQLFKDNKKDSLGLGLYLVQSILEKHQSKLKYKSNLPHGSIFYFYLPIKYDQEVQSYEN</sequence>
<dbReference type="SMART" id="SM00388">
    <property type="entry name" value="HisKA"/>
    <property type="match status" value="1"/>
</dbReference>
<keyword evidence="6 13" id="KW-0812">Transmembrane</keyword>